<evidence type="ECO:0000313" key="3">
    <source>
        <dbReference type="EMBL" id="KAF3045133.1"/>
    </source>
</evidence>
<feature type="region of interest" description="Disordered" evidence="2">
    <location>
        <begin position="336"/>
        <end position="363"/>
    </location>
</feature>
<feature type="compositionally biased region" description="Polar residues" evidence="2">
    <location>
        <begin position="259"/>
        <end position="278"/>
    </location>
</feature>
<evidence type="ECO:0000256" key="1">
    <source>
        <dbReference type="SAM" id="Coils"/>
    </source>
</evidence>
<feature type="compositionally biased region" description="Polar residues" evidence="2">
    <location>
        <begin position="1"/>
        <end position="10"/>
    </location>
</feature>
<feature type="coiled-coil region" evidence="1">
    <location>
        <begin position="38"/>
        <end position="106"/>
    </location>
</feature>
<organism evidence="3 4">
    <name type="scientific">Didymella heteroderae</name>
    <dbReference type="NCBI Taxonomy" id="1769908"/>
    <lineage>
        <taxon>Eukaryota</taxon>
        <taxon>Fungi</taxon>
        <taxon>Dikarya</taxon>
        <taxon>Ascomycota</taxon>
        <taxon>Pezizomycotina</taxon>
        <taxon>Dothideomycetes</taxon>
        <taxon>Pleosporomycetidae</taxon>
        <taxon>Pleosporales</taxon>
        <taxon>Pleosporineae</taxon>
        <taxon>Didymellaceae</taxon>
        <taxon>Didymella</taxon>
    </lineage>
</organism>
<accession>A0A9P4WXY3</accession>
<feature type="region of interest" description="Disordered" evidence="2">
    <location>
        <begin position="1"/>
        <end position="30"/>
    </location>
</feature>
<sequence length="559" mass="60897">MAEQPSSSPPLIQDRSGSLEDGEIHEQPGAFDSLKGELQLSNFEYSDLEDRYKRLERQHSGLQDLASAYYEVISGVSATNAQGVSIDQLQAEAGREGLRAKALEADMLKPLVRETGGLQALISQTKAMKKLIDKAGGLRELEIFVTDLRTIRDTLDKLRGSRGLDSLAAEMRDLLQSKRKFDGLASEVDGPYGLRDKAAKYEKLSKAFADVQNTFTPQKPSASNAAMNPARARMIFSTPLETDPDRDLYEAPPPVAKPNNRTGSNNTPLGASQDQVPESSLKRKGPESSASSMPAKCPRFDVGHRVVRPMIPSGKRAGTAGIIAQTQAVSVHVSDSPLGQSNIRENGGQTSPLEARANANDDESRCAKTDTVGFGRHMQTAPAPPKMPDWMRTDVRFRNVGFASVAGASRHSSTPPAQDVEIHADARLRPVRLSTTGSTLAAFSSRKSGNFDEAQTALQAVAAVPADPRLNQMTIRKAYLRHTVALWVGSSDSSAAWGAHQLYGLKRDFQIPVDLLACLTGELSRLIPMSKYNEYEKMTPNQDTCILRQVRLSEHNSIY</sequence>
<comment type="caution">
    <text evidence="3">The sequence shown here is derived from an EMBL/GenBank/DDBJ whole genome shotgun (WGS) entry which is preliminary data.</text>
</comment>
<protein>
    <submittedName>
        <fullName evidence="3">Uncharacterized protein</fullName>
    </submittedName>
</protein>
<dbReference type="AlphaFoldDB" id="A0A9P4WXY3"/>
<reference evidence="3" key="1">
    <citation type="submission" date="2019-04" db="EMBL/GenBank/DDBJ databases">
        <title>Sequencing of skin fungus with MAO and IRED activity.</title>
        <authorList>
            <person name="Marsaioli A.J."/>
            <person name="Bonatto J.M.C."/>
            <person name="Reis Junior O."/>
        </authorList>
    </citation>
    <scope>NUCLEOTIDE SEQUENCE</scope>
    <source>
        <strain evidence="3">28M1</strain>
    </source>
</reference>
<feature type="compositionally biased region" description="Polar residues" evidence="2">
    <location>
        <begin position="337"/>
        <end position="352"/>
    </location>
</feature>
<dbReference type="OrthoDB" id="3779310at2759"/>
<evidence type="ECO:0000256" key="2">
    <source>
        <dbReference type="SAM" id="MobiDB-lite"/>
    </source>
</evidence>
<evidence type="ECO:0000313" key="4">
    <source>
        <dbReference type="Proteomes" id="UP000758155"/>
    </source>
</evidence>
<dbReference type="Proteomes" id="UP000758155">
    <property type="component" value="Unassembled WGS sequence"/>
</dbReference>
<feature type="region of interest" description="Disordered" evidence="2">
    <location>
        <begin position="239"/>
        <end position="301"/>
    </location>
</feature>
<gene>
    <name evidence="3" type="ORF">E8E12_009636</name>
</gene>
<dbReference type="EMBL" id="SWKV01000007">
    <property type="protein sequence ID" value="KAF3045133.1"/>
    <property type="molecule type" value="Genomic_DNA"/>
</dbReference>
<proteinExistence type="predicted"/>
<name>A0A9P4WXY3_9PLEO</name>
<keyword evidence="1" id="KW-0175">Coiled coil</keyword>
<keyword evidence="4" id="KW-1185">Reference proteome</keyword>